<dbReference type="Proteomes" id="UP001229773">
    <property type="component" value="Chromosome"/>
</dbReference>
<dbReference type="SMART" id="SM00530">
    <property type="entry name" value="HTH_XRE"/>
    <property type="match status" value="1"/>
</dbReference>
<dbReference type="PANTHER" id="PTHR43236:SF1">
    <property type="entry name" value="BLL7220 PROTEIN"/>
    <property type="match status" value="1"/>
</dbReference>
<dbReference type="InterPro" id="IPR010359">
    <property type="entry name" value="IrrE_HExxH"/>
</dbReference>
<organism evidence="3 4">
    <name type="scientific">Snodgrassella alvi</name>
    <dbReference type="NCBI Taxonomy" id="1196083"/>
    <lineage>
        <taxon>Bacteria</taxon>
        <taxon>Pseudomonadati</taxon>
        <taxon>Pseudomonadota</taxon>
        <taxon>Betaproteobacteria</taxon>
        <taxon>Neisseriales</taxon>
        <taxon>Neisseriaceae</taxon>
        <taxon>Snodgrassella</taxon>
    </lineage>
</organism>
<reference evidence="3 4" key="1">
    <citation type="submission" date="2023-08" db="EMBL/GenBank/DDBJ databases">
        <title>Complete genome sequences of 12 bacterial strains from the honey bee gut, resolved with long-read nanopore sequencing.</title>
        <authorList>
            <person name="Kwong W.K."/>
            <person name="Acheampong S."/>
            <person name="Polat M.F."/>
        </authorList>
    </citation>
    <scope>NUCLEOTIDE SEQUENCE [LARGE SCALE GENOMIC DNA]</scope>
    <source>
        <strain evidence="4">wkB9</strain>
    </source>
</reference>
<dbReference type="RefSeq" id="WP_038649015.1">
    <property type="nucleotide sequence ID" value="NZ_CP132375.1"/>
</dbReference>
<evidence type="ECO:0000256" key="1">
    <source>
        <dbReference type="ARBA" id="ARBA00007227"/>
    </source>
</evidence>
<dbReference type="Gene3D" id="1.10.260.40">
    <property type="entry name" value="lambda repressor-like DNA-binding domains"/>
    <property type="match status" value="1"/>
</dbReference>
<dbReference type="CDD" id="cd00093">
    <property type="entry name" value="HTH_XRE"/>
    <property type="match status" value="1"/>
</dbReference>
<dbReference type="Gene3D" id="1.10.10.2910">
    <property type="match status" value="1"/>
</dbReference>
<dbReference type="EMBL" id="CP132375">
    <property type="protein sequence ID" value="WLS98297.1"/>
    <property type="molecule type" value="Genomic_DNA"/>
</dbReference>
<proteinExistence type="inferred from homology"/>
<name>A0ABD7Z1W8_9NEIS</name>
<dbReference type="SUPFAM" id="SSF47413">
    <property type="entry name" value="lambda repressor-like DNA-binding domains"/>
    <property type="match status" value="1"/>
</dbReference>
<evidence type="ECO:0000313" key="4">
    <source>
        <dbReference type="Proteomes" id="UP001229773"/>
    </source>
</evidence>
<dbReference type="PROSITE" id="PS50943">
    <property type="entry name" value="HTH_CROC1"/>
    <property type="match status" value="1"/>
</dbReference>
<dbReference type="InterPro" id="IPR052345">
    <property type="entry name" value="Rad_response_metalloprotease"/>
</dbReference>
<sequence>MFNPDQLKFALDLRGLSKADLAEMMEVTPRTITNYLKGRSEPDLKTLGRILKFSPDFFKRDDLPVISEHAVSFRSYARMPAKYKKMALSYGVTAFILDDWINKKFELKTANLPDLSSLPPETAAQILRLEWSLGNKPIPNLIALLESKGIRIFSISVKAKEIDAFCVWNNSTPFIFLNNQKSAERSRFDAAHELGHLIRDTSSMKHDGSFNANNNDGEDTRQIEKDANTFAAAFLMPEQALRQYQITQISIEQLLNLKAIFGVSITALASRMYSLNMITEWVYNRVLCPQFAQLKYRTNEPRPMKKETSKVWEKLLLLLEEDNISIKDIANQLNIHENDISDLIFKLTKNSRNQLRVVK</sequence>
<dbReference type="Pfam" id="PF06114">
    <property type="entry name" value="Peptidase_M78"/>
    <property type="match status" value="1"/>
</dbReference>
<gene>
    <name evidence="3" type="ORF">RAM05_10725</name>
</gene>
<dbReference type="InterPro" id="IPR001387">
    <property type="entry name" value="Cro/C1-type_HTH"/>
</dbReference>
<dbReference type="PANTHER" id="PTHR43236">
    <property type="entry name" value="ANTITOXIN HIGA1"/>
    <property type="match status" value="1"/>
</dbReference>
<dbReference type="Pfam" id="PF01381">
    <property type="entry name" value="HTH_3"/>
    <property type="match status" value="1"/>
</dbReference>
<dbReference type="AlphaFoldDB" id="A0ABD7Z1W8"/>
<dbReference type="InterPro" id="IPR010982">
    <property type="entry name" value="Lambda_DNA-bd_dom_sf"/>
</dbReference>
<evidence type="ECO:0000313" key="3">
    <source>
        <dbReference type="EMBL" id="WLS98297.1"/>
    </source>
</evidence>
<protein>
    <submittedName>
        <fullName evidence="3">XRE family transcriptional regulator</fullName>
    </submittedName>
</protein>
<dbReference type="GeneID" id="32536897"/>
<evidence type="ECO:0000259" key="2">
    <source>
        <dbReference type="PROSITE" id="PS50943"/>
    </source>
</evidence>
<accession>A0ABD7Z1W8</accession>
<comment type="similarity">
    <text evidence="1">Belongs to the short-chain fatty acyl-CoA assimilation regulator (ScfR) family.</text>
</comment>
<feature type="domain" description="HTH cro/C1-type" evidence="2">
    <location>
        <begin position="7"/>
        <end position="58"/>
    </location>
</feature>